<dbReference type="PANTHER" id="PTHR16216">
    <property type="entry name" value="DYNEIN ASSEMBLY FACTOR 5, AXONEMAL"/>
    <property type="match status" value="1"/>
</dbReference>
<dbReference type="InterPro" id="IPR056497">
    <property type="entry name" value="HEAT_DAAF5"/>
</dbReference>
<organism evidence="3 4">
    <name type="scientific">Monosiga brevicollis</name>
    <name type="common">Choanoflagellate</name>
    <dbReference type="NCBI Taxonomy" id="81824"/>
    <lineage>
        <taxon>Eukaryota</taxon>
        <taxon>Choanoflagellata</taxon>
        <taxon>Craspedida</taxon>
        <taxon>Salpingoecidae</taxon>
        <taxon>Monosiga</taxon>
    </lineage>
</organism>
<feature type="domain" description="Dynein axonemal assembly factor 5 HEAT-repeat" evidence="1">
    <location>
        <begin position="387"/>
        <end position="574"/>
    </location>
</feature>
<dbReference type="STRING" id="81824.A9V2Y7"/>
<dbReference type="InterPro" id="IPR011989">
    <property type="entry name" value="ARM-like"/>
</dbReference>
<dbReference type="RefSeq" id="XP_001747042.1">
    <property type="nucleotide sequence ID" value="XM_001746990.1"/>
</dbReference>
<dbReference type="GO" id="GO:0003341">
    <property type="term" value="P:cilium movement"/>
    <property type="evidence" value="ECO:0000318"/>
    <property type="project" value="GO_Central"/>
</dbReference>
<keyword evidence="4" id="KW-1185">Reference proteome</keyword>
<evidence type="ECO:0000259" key="1">
    <source>
        <dbReference type="Pfam" id="PF24573"/>
    </source>
</evidence>
<dbReference type="InParanoid" id="A9V2Y7"/>
<evidence type="ECO:0000313" key="3">
    <source>
        <dbReference type="EMBL" id="EDQ87966.1"/>
    </source>
</evidence>
<dbReference type="Proteomes" id="UP000001357">
    <property type="component" value="Unassembled WGS sequence"/>
</dbReference>
<dbReference type="GeneID" id="5892391"/>
<evidence type="ECO:0008006" key="5">
    <source>
        <dbReference type="Google" id="ProtNLM"/>
    </source>
</evidence>
<dbReference type="InterPro" id="IPR057978">
    <property type="entry name" value="TPR_DAAF5"/>
</dbReference>
<name>A9V2Y7_MONBE</name>
<feature type="domain" description="Dynein axonemal assembly factor 5 TPR repeats" evidence="2">
    <location>
        <begin position="120"/>
        <end position="370"/>
    </location>
</feature>
<evidence type="ECO:0000313" key="4">
    <source>
        <dbReference type="Proteomes" id="UP000001357"/>
    </source>
</evidence>
<dbReference type="Pfam" id="PF25757">
    <property type="entry name" value="TPR_DNAAF5"/>
    <property type="match status" value="1"/>
</dbReference>
<dbReference type="InterPro" id="IPR016024">
    <property type="entry name" value="ARM-type_fold"/>
</dbReference>
<evidence type="ECO:0000259" key="2">
    <source>
        <dbReference type="Pfam" id="PF25757"/>
    </source>
</evidence>
<accession>A9V2Y7</accession>
<dbReference type="GO" id="GO:0005737">
    <property type="term" value="C:cytoplasm"/>
    <property type="evidence" value="ECO:0000318"/>
    <property type="project" value="GO_Central"/>
</dbReference>
<sequence length="909" mass="100895">MAAARETEAALAIPAEQGAPSAHGWIKSSPAAALLARQQLTEAQTNQLQELIQGMQRDINCLGDEDKNVRKSGIKTLHVNIFGGLSDNDTQCRFEPPVAKAGSHAAGFHLFAGTLTYATALFAHLLKAILRLYGDAVEKTRELAIDLVSKFLHLGPEGFLPYYIPVLVARLGGKEVQETVEELRAALMQQVERVIDTQSGQDLGIYIDEWLQVFRKMIDDEFAEVKRMGCRCTVLLARKTPERFHMAAGQLVPPLQAALVHQHTKVRAVAVRALGAVVQYGQNKLLDDVRTNMSQRVMDHSPTVRKAVYTIAGRWLCELRDRYSYWHKLLPMLLPGETDEVEELRVLSREAFIKAGRLYEQENEERLKDQLDFRASDNDGAAVSAPLGCRELVKECFSKIFPGLLKDMIEWTADTRRQAARLMHTLLRYEGKNVTMHLQKVVGGLMQACLDEEPDIAKLVVECGEEIGRSAAFEACAAVIYPVLRDAGASERQHAAALIMLAAFVRGADVTDMSTQAAALCHALAEANVRESASRMVQEELLLCIADVIDKLQDQVAPHGLELFHATLSVSALSKGLDAEVEVALQRLATAMAFLLSTLSLFFNALFKAVRAGVCIGMAMIDHTHAANCQPEKDVEVRIRFFTLLGRLLTHAREGINADGKLSSHTRTIIKQLVCPNLVWQSGDKAQAVRVASLSCLWSLLRTETVSHEDILDVAADLLPLLVSSMEDSAVASRVLAVRVLEEIFRLHGTLFQASYETYDRLHKLYPDLLRRLDDSDNDVRLLTCQAWIAYLRIMDHDTYDNDLYKAHSEAIFRGLLIHLDDPDERVQDAVEAALQAGAKVNEEIFREQIELCDVTSLTVFFSTPAGGSTKASKPCSVRSPLSTCALRDSRVHEQTWHFCGMFHSISNT</sequence>
<dbReference type="OMA" id="AFQGPWA"/>
<dbReference type="GO" id="GO:0036159">
    <property type="term" value="P:inner dynein arm assembly"/>
    <property type="evidence" value="ECO:0000318"/>
    <property type="project" value="GO_Central"/>
</dbReference>
<dbReference type="eggNOG" id="ENOG502QRXT">
    <property type="taxonomic scope" value="Eukaryota"/>
</dbReference>
<dbReference type="Gene3D" id="1.25.10.10">
    <property type="entry name" value="Leucine-rich Repeat Variant"/>
    <property type="match status" value="3"/>
</dbReference>
<dbReference type="PANTHER" id="PTHR16216:SF2">
    <property type="entry name" value="DYNEIN AXONEMAL ASSEMBLY FACTOR 5"/>
    <property type="match status" value="1"/>
</dbReference>
<dbReference type="AlphaFoldDB" id="A9V2Y7"/>
<protein>
    <recommendedName>
        <fullName evidence="5">TOG domain-containing protein</fullName>
    </recommendedName>
</protein>
<dbReference type="FunFam" id="1.25.10.10:FF:001988">
    <property type="entry name" value="Predicted protein"/>
    <property type="match status" value="1"/>
</dbReference>
<reference evidence="3 4" key="1">
    <citation type="journal article" date="2008" name="Nature">
        <title>The genome of the choanoflagellate Monosiga brevicollis and the origin of metazoans.</title>
        <authorList>
            <consortium name="JGI Sequencing"/>
            <person name="King N."/>
            <person name="Westbrook M.J."/>
            <person name="Young S.L."/>
            <person name="Kuo A."/>
            <person name="Abedin M."/>
            <person name="Chapman J."/>
            <person name="Fairclough S."/>
            <person name="Hellsten U."/>
            <person name="Isogai Y."/>
            <person name="Letunic I."/>
            <person name="Marr M."/>
            <person name="Pincus D."/>
            <person name="Putnam N."/>
            <person name="Rokas A."/>
            <person name="Wright K.J."/>
            <person name="Zuzow R."/>
            <person name="Dirks W."/>
            <person name="Good M."/>
            <person name="Goodstein D."/>
            <person name="Lemons D."/>
            <person name="Li W."/>
            <person name="Lyons J.B."/>
            <person name="Morris A."/>
            <person name="Nichols S."/>
            <person name="Richter D.J."/>
            <person name="Salamov A."/>
            <person name="Bork P."/>
            <person name="Lim W.A."/>
            <person name="Manning G."/>
            <person name="Miller W.T."/>
            <person name="McGinnis W."/>
            <person name="Shapiro H."/>
            <person name="Tjian R."/>
            <person name="Grigoriev I.V."/>
            <person name="Rokhsar D."/>
        </authorList>
    </citation>
    <scope>NUCLEOTIDE SEQUENCE [LARGE SCALE GENOMIC DNA]</scope>
    <source>
        <strain evidence="4">MX1 / ATCC 50154</strain>
    </source>
</reference>
<dbReference type="FunCoup" id="A9V2Y7">
    <property type="interactions" value="626"/>
</dbReference>
<dbReference type="InterPro" id="IPR052623">
    <property type="entry name" value="DAAF5"/>
</dbReference>
<dbReference type="EMBL" id="CH991556">
    <property type="protein sequence ID" value="EDQ87966.1"/>
    <property type="molecule type" value="Genomic_DNA"/>
</dbReference>
<dbReference type="GO" id="GO:0036158">
    <property type="term" value="P:outer dynein arm assembly"/>
    <property type="evidence" value="ECO:0000318"/>
    <property type="project" value="GO_Central"/>
</dbReference>
<dbReference type="Pfam" id="PF24573">
    <property type="entry name" value="HEAT_DAAF5"/>
    <property type="match status" value="1"/>
</dbReference>
<dbReference type="KEGG" id="mbr:MONBRDRAFT_33000"/>
<dbReference type="SUPFAM" id="SSF48371">
    <property type="entry name" value="ARM repeat"/>
    <property type="match status" value="1"/>
</dbReference>
<dbReference type="GO" id="GO:0045505">
    <property type="term" value="F:dynein intermediate chain binding"/>
    <property type="evidence" value="ECO:0000318"/>
    <property type="project" value="GO_Central"/>
</dbReference>
<proteinExistence type="predicted"/>
<gene>
    <name evidence="3" type="ORF">MONBRDRAFT_33000</name>
</gene>